<accession>A0AAF0IPI3</accession>
<feature type="signal peptide" evidence="1">
    <location>
        <begin position="1"/>
        <end position="29"/>
    </location>
</feature>
<dbReference type="Pfam" id="PF25581">
    <property type="entry name" value="AsqO_C"/>
    <property type="match status" value="1"/>
</dbReference>
<dbReference type="Proteomes" id="UP001219355">
    <property type="component" value="Chromosome 5"/>
</dbReference>
<evidence type="ECO:0000313" key="5">
    <source>
        <dbReference type="Proteomes" id="UP001219355"/>
    </source>
</evidence>
<name>A0AAF0IPI3_9EURO</name>
<dbReference type="AlphaFoldDB" id="A0AAF0IPI3"/>
<gene>
    <name evidence="4" type="ORF">PRK78_006884</name>
</gene>
<evidence type="ECO:0008006" key="6">
    <source>
        <dbReference type="Google" id="ProtNLM"/>
    </source>
</evidence>
<evidence type="ECO:0000259" key="3">
    <source>
        <dbReference type="Pfam" id="PF25581"/>
    </source>
</evidence>
<feature type="domain" description="Diels-Alderase N-terminal" evidence="2">
    <location>
        <begin position="35"/>
        <end position="238"/>
    </location>
</feature>
<evidence type="ECO:0000259" key="2">
    <source>
        <dbReference type="Pfam" id="PF24137"/>
    </source>
</evidence>
<reference evidence="4" key="1">
    <citation type="submission" date="2023-03" db="EMBL/GenBank/DDBJ databases">
        <title>Emydomyces testavorans Genome Sequence.</title>
        <authorList>
            <person name="Hoyer L."/>
        </authorList>
    </citation>
    <scope>NUCLEOTIDE SEQUENCE</scope>
    <source>
        <strain evidence="4">16-2883</strain>
    </source>
</reference>
<dbReference type="EMBL" id="CP120631">
    <property type="protein sequence ID" value="WEW61394.1"/>
    <property type="molecule type" value="Genomic_DNA"/>
</dbReference>
<protein>
    <recommendedName>
        <fullName evidence="6">Hydroxyneurosporene synthase</fullName>
    </recommendedName>
</protein>
<dbReference type="SUPFAM" id="SSF159245">
    <property type="entry name" value="AttH-like"/>
    <property type="match status" value="1"/>
</dbReference>
<feature type="chain" id="PRO_5042181316" description="Hydroxyneurosporene synthase" evidence="1">
    <location>
        <begin position="30"/>
        <end position="387"/>
    </location>
</feature>
<evidence type="ECO:0000256" key="1">
    <source>
        <dbReference type="SAM" id="SignalP"/>
    </source>
</evidence>
<dbReference type="InterPro" id="IPR057722">
    <property type="entry name" value="AsqO/PenF-like_C"/>
</dbReference>
<keyword evidence="5" id="KW-1185">Reference proteome</keyword>
<evidence type="ECO:0000313" key="4">
    <source>
        <dbReference type="EMBL" id="WEW61394.1"/>
    </source>
</evidence>
<feature type="domain" description="AsqO/PenF-like C-terminal" evidence="3">
    <location>
        <begin position="245"/>
        <end position="384"/>
    </location>
</feature>
<keyword evidence="1" id="KW-0732">Signal</keyword>
<sequence length="387" mass="42109">MAAMDRFMSRLLGLTFLLFTYTSLVPARALYERDSQVTIFNSSVASGPSKVQFLAGKSAFDGPKLDSVNASVFDWWYFQAMASPLSSFVIVFFTSTANAFPFLVDEDNVLPVWIWASFDNGTVVSMQTHAQKATIVTHGDGSSGNYEPLGMQWFGSPDMSSYYINVDNKELGIKGTFKISLGSNPVLPCGPPGSTKSMELLPNIGWASAVPFGVGDVDMTIYGSKLRFTGLAYHDKNWADTPLTHSVRTWYWGQATLANHILIWFDIVTPNTTSSSTEYQRIHIFHKPTHRLLYSSCAADAVTARPYDQDGKPLRFPPQLGDPVPHTMRIVAEGGGAGAGVNVSVAGEKMIAGDGRTYTRLFGGVEGCVYGECGRGGVGIMEQMVLP</sequence>
<dbReference type="Pfam" id="PF24137">
    <property type="entry name" value="DA_N"/>
    <property type="match status" value="1"/>
</dbReference>
<organism evidence="4 5">
    <name type="scientific">Emydomyces testavorans</name>
    <dbReference type="NCBI Taxonomy" id="2070801"/>
    <lineage>
        <taxon>Eukaryota</taxon>
        <taxon>Fungi</taxon>
        <taxon>Dikarya</taxon>
        <taxon>Ascomycota</taxon>
        <taxon>Pezizomycotina</taxon>
        <taxon>Eurotiomycetes</taxon>
        <taxon>Eurotiomycetidae</taxon>
        <taxon>Onygenales</taxon>
        <taxon>Nannizziopsiaceae</taxon>
        <taxon>Emydomyces</taxon>
    </lineage>
</organism>
<proteinExistence type="predicted"/>
<dbReference type="InterPro" id="IPR056402">
    <property type="entry name" value="DA_N"/>
</dbReference>